<dbReference type="AlphaFoldDB" id="A0AAV0BQ41"/>
<accession>A0AAV0BQ41</accession>
<evidence type="ECO:0000313" key="1">
    <source>
        <dbReference type="EMBL" id="CAH7689178.1"/>
    </source>
</evidence>
<comment type="caution">
    <text evidence="1">The sequence shown here is derived from an EMBL/GenBank/DDBJ whole genome shotgun (WGS) entry which is preliminary data.</text>
</comment>
<gene>
    <name evidence="1" type="ORF">PPACK8108_LOCUS24240</name>
</gene>
<name>A0AAV0BQ41_PHAPC</name>
<protein>
    <submittedName>
        <fullName evidence="1">Uncharacterized protein</fullName>
    </submittedName>
</protein>
<evidence type="ECO:0000313" key="2">
    <source>
        <dbReference type="Proteomes" id="UP001153365"/>
    </source>
</evidence>
<dbReference type="Proteomes" id="UP001153365">
    <property type="component" value="Unassembled WGS sequence"/>
</dbReference>
<dbReference type="EMBL" id="CALTRL010006048">
    <property type="protein sequence ID" value="CAH7689178.1"/>
    <property type="molecule type" value="Genomic_DNA"/>
</dbReference>
<reference evidence="1" key="1">
    <citation type="submission" date="2022-06" db="EMBL/GenBank/DDBJ databases">
        <authorList>
            <consortium name="SYNGENTA / RWTH Aachen University"/>
        </authorList>
    </citation>
    <scope>NUCLEOTIDE SEQUENCE</scope>
</reference>
<sequence length="82" mass="9703">MSWTRRLLVNTHRLLGAHVDEMVKRASNNRCSEFVKRCQDMDELLTHAITQLSDYYETLEVENYEGFEWDNSHGKRKAEDSP</sequence>
<organism evidence="1 2">
    <name type="scientific">Phakopsora pachyrhizi</name>
    <name type="common">Asian soybean rust disease fungus</name>
    <dbReference type="NCBI Taxonomy" id="170000"/>
    <lineage>
        <taxon>Eukaryota</taxon>
        <taxon>Fungi</taxon>
        <taxon>Dikarya</taxon>
        <taxon>Basidiomycota</taxon>
        <taxon>Pucciniomycotina</taxon>
        <taxon>Pucciniomycetes</taxon>
        <taxon>Pucciniales</taxon>
        <taxon>Phakopsoraceae</taxon>
        <taxon>Phakopsora</taxon>
    </lineage>
</organism>
<keyword evidence="2" id="KW-1185">Reference proteome</keyword>
<proteinExistence type="predicted"/>